<gene>
    <name evidence="1" type="ORF">NIES4072_21570</name>
</gene>
<sequence length="63" mass="6995">MRESVIYQDILEEGKAEGKAEALLEVASNLLNTGMPLEQIARLTGLSIEQLQYLQVTESDESK</sequence>
<dbReference type="EMBL" id="BDUD01000001">
    <property type="protein sequence ID" value="GBG18492.1"/>
    <property type="molecule type" value="Genomic_DNA"/>
</dbReference>
<evidence type="ECO:0000313" key="1">
    <source>
        <dbReference type="EMBL" id="GBG18492.1"/>
    </source>
</evidence>
<comment type="caution">
    <text evidence="1">The sequence shown here is derived from an EMBL/GenBank/DDBJ whole genome shotgun (WGS) entry which is preliminary data.</text>
</comment>
<proteinExistence type="predicted"/>
<evidence type="ECO:0008006" key="3">
    <source>
        <dbReference type="Google" id="ProtNLM"/>
    </source>
</evidence>
<reference evidence="1 2" key="1">
    <citation type="submission" date="2017-06" db="EMBL/GenBank/DDBJ databases">
        <title>Genome sequencing of cyanobaciteial culture collection at National Institute for Environmental Studies (NIES).</title>
        <authorList>
            <person name="Hirose Y."/>
            <person name="Shimura Y."/>
            <person name="Fujisawa T."/>
            <person name="Nakamura Y."/>
            <person name="Kawachi M."/>
        </authorList>
    </citation>
    <scope>NUCLEOTIDE SEQUENCE [LARGE SCALE GENOMIC DNA]</scope>
    <source>
        <strain evidence="1 2">NIES-4072</strain>
    </source>
</reference>
<dbReference type="Proteomes" id="UP000245124">
    <property type="component" value="Unassembled WGS sequence"/>
</dbReference>
<keyword evidence="2" id="KW-1185">Reference proteome</keyword>
<organism evidence="1 2">
    <name type="scientific">Nostoc commune NIES-4072</name>
    <dbReference type="NCBI Taxonomy" id="2005467"/>
    <lineage>
        <taxon>Bacteria</taxon>
        <taxon>Bacillati</taxon>
        <taxon>Cyanobacteriota</taxon>
        <taxon>Cyanophyceae</taxon>
        <taxon>Nostocales</taxon>
        <taxon>Nostocaceae</taxon>
        <taxon>Nostoc</taxon>
    </lineage>
</organism>
<name>A0A2R5FIE3_NOSCO</name>
<dbReference type="AlphaFoldDB" id="A0A2R5FIE3"/>
<evidence type="ECO:0000313" key="2">
    <source>
        <dbReference type="Proteomes" id="UP000245124"/>
    </source>
</evidence>
<protein>
    <recommendedName>
        <fullName evidence="3">Transposase</fullName>
    </recommendedName>
</protein>
<accession>A0A2R5FIE3</accession>